<evidence type="ECO:0000313" key="3">
    <source>
        <dbReference type="EMBL" id="RRT69045.1"/>
    </source>
</evidence>
<dbReference type="AlphaFoldDB" id="A0A426ZYJ9"/>
<dbReference type="EMBL" id="AMZH03004487">
    <property type="protein sequence ID" value="RRT69045.1"/>
    <property type="molecule type" value="Genomic_DNA"/>
</dbReference>
<proteinExistence type="predicted"/>
<protein>
    <submittedName>
        <fullName evidence="3">Uncharacterized protein</fullName>
    </submittedName>
</protein>
<feature type="region of interest" description="Disordered" evidence="1">
    <location>
        <begin position="113"/>
        <end position="158"/>
    </location>
</feature>
<evidence type="ECO:0000256" key="2">
    <source>
        <dbReference type="SAM" id="Phobius"/>
    </source>
</evidence>
<gene>
    <name evidence="3" type="ORF">B296_00017099</name>
</gene>
<sequence length="158" mass="17535">MNFIDVVDDCLCIRSKADGIPVKGHSMLRPSRMANVSAVAELCTLQDCQPTARVVEEGDLRKVIGEMKDLSHCKILKGDRSTTFKKDMSWSIIVMVTHMTVLYLVRKKVSKQVREPSTMDDTESHSKVEPSPIESSKNTESSAQNVIDDDFGDFQAAG</sequence>
<feature type="compositionally biased region" description="Polar residues" evidence="1">
    <location>
        <begin position="133"/>
        <end position="145"/>
    </location>
</feature>
<evidence type="ECO:0000313" key="4">
    <source>
        <dbReference type="Proteomes" id="UP000287651"/>
    </source>
</evidence>
<keyword evidence="2" id="KW-0472">Membrane</keyword>
<comment type="caution">
    <text evidence="3">The sequence shown here is derived from an EMBL/GenBank/DDBJ whole genome shotgun (WGS) entry which is preliminary data.</text>
</comment>
<evidence type="ECO:0000256" key="1">
    <source>
        <dbReference type="SAM" id="MobiDB-lite"/>
    </source>
</evidence>
<reference evidence="3 4" key="1">
    <citation type="journal article" date="2014" name="Agronomy (Basel)">
        <title>A Draft Genome Sequence for Ensete ventricosum, the Drought-Tolerant Tree Against Hunger.</title>
        <authorList>
            <person name="Harrison J."/>
            <person name="Moore K.A."/>
            <person name="Paszkiewicz K."/>
            <person name="Jones T."/>
            <person name="Grant M."/>
            <person name="Ambacheew D."/>
            <person name="Muzemil S."/>
            <person name="Studholme D.J."/>
        </authorList>
    </citation>
    <scope>NUCLEOTIDE SEQUENCE [LARGE SCALE GENOMIC DNA]</scope>
</reference>
<keyword evidence="2" id="KW-1133">Transmembrane helix</keyword>
<feature type="transmembrane region" description="Helical" evidence="2">
    <location>
        <begin position="88"/>
        <end position="105"/>
    </location>
</feature>
<organism evidence="3 4">
    <name type="scientific">Ensete ventricosum</name>
    <name type="common">Abyssinian banana</name>
    <name type="synonym">Musa ensete</name>
    <dbReference type="NCBI Taxonomy" id="4639"/>
    <lineage>
        <taxon>Eukaryota</taxon>
        <taxon>Viridiplantae</taxon>
        <taxon>Streptophyta</taxon>
        <taxon>Embryophyta</taxon>
        <taxon>Tracheophyta</taxon>
        <taxon>Spermatophyta</taxon>
        <taxon>Magnoliopsida</taxon>
        <taxon>Liliopsida</taxon>
        <taxon>Zingiberales</taxon>
        <taxon>Musaceae</taxon>
        <taxon>Ensete</taxon>
    </lineage>
</organism>
<dbReference type="Proteomes" id="UP000287651">
    <property type="component" value="Unassembled WGS sequence"/>
</dbReference>
<accession>A0A426ZYJ9</accession>
<keyword evidence="2" id="KW-0812">Transmembrane</keyword>
<name>A0A426ZYJ9_ENSVE</name>